<name>A0A839QPF0_9MICO</name>
<dbReference type="Gene3D" id="3.40.190.10">
    <property type="entry name" value="Periplasmic binding protein-like II"/>
    <property type="match status" value="2"/>
</dbReference>
<feature type="chain" id="PRO_5038517316" evidence="4">
    <location>
        <begin position="22"/>
        <end position="430"/>
    </location>
</feature>
<dbReference type="InterPro" id="IPR006059">
    <property type="entry name" value="SBP"/>
</dbReference>
<comment type="caution">
    <text evidence="5">The sequence shown here is derived from an EMBL/GenBank/DDBJ whole genome shotgun (WGS) entry which is preliminary data.</text>
</comment>
<dbReference type="GO" id="GO:1901982">
    <property type="term" value="F:maltose binding"/>
    <property type="evidence" value="ECO:0007669"/>
    <property type="project" value="TreeGrafter"/>
</dbReference>
<evidence type="ECO:0000256" key="1">
    <source>
        <dbReference type="ARBA" id="ARBA00008520"/>
    </source>
</evidence>
<evidence type="ECO:0000313" key="5">
    <source>
        <dbReference type="EMBL" id="MBB3022373.1"/>
    </source>
</evidence>
<accession>A0A839QPF0</accession>
<comment type="similarity">
    <text evidence="1">Belongs to the bacterial solute-binding protein 1 family.</text>
</comment>
<dbReference type="GO" id="GO:0042956">
    <property type="term" value="P:maltodextrin transmembrane transport"/>
    <property type="evidence" value="ECO:0007669"/>
    <property type="project" value="TreeGrafter"/>
</dbReference>
<dbReference type="PANTHER" id="PTHR30061">
    <property type="entry name" value="MALTOSE-BINDING PERIPLASMIC PROTEIN"/>
    <property type="match status" value="1"/>
</dbReference>
<keyword evidence="3 4" id="KW-0732">Signal</keyword>
<keyword evidence="6" id="KW-1185">Reference proteome</keyword>
<evidence type="ECO:0000313" key="6">
    <source>
        <dbReference type="Proteomes" id="UP000568050"/>
    </source>
</evidence>
<dbReference type="EMBL" id="JACHWP010000001">
    <property type="protein sequence ID" value="MBB3022373.1"/>
    <property type="molecule type" value="Genomic_DNA"/>
</dbReference>
<dbReference type="CDD" id="cd14747">
    <property type="entry name" value="PBP2_MalE"/>
    <property type="match status" value="1"/>
</dbReference>
<dbReference type="PROSITE" id="PS51257">
    <property type="entry name" value="PROKAR_LIPOPROTEIN"/>
    <property type="match status" value="1"/>
</dbReference>
<dbReference type="AlphaFoldDB" id="A0A839QPF0"/>
<dbReference type="RefSeq" id="WP_183374361.1">
    <property type="nucleotide sequence ID" value="NZ_CBCSFZ010000002.1"/>
</dbReference>
<proteinExistence type="inferred from homology"/>
<dbReference type="GO" id="GO:0055052">
    <property type="term" value="C:ATP-binding cassette (ABC) transporter complex, substrate-binding subunit-containing"/>
    <property type="evidence" value="ECO:0007669"/>
    <property type="project" value="TreeGrafter"/>
</dbReference>
<protein>
    <submittedName>
        <fullName evidence="5">N,N'-diacetylchitobiose transport system substrate-binding protein</fullName>
    </submittedName>
</protein>
<evidence type="ECO:0000256" key="2">
    <source>
        <dbReference type="ARBA" id="ARBA00022448"/>
    </source>
</evidence>
<organism evidence="5 6">
    <name type="scientific">Helcobacillus massiliensis</name>
    <dbReference type="NCBI Taxonomy" id="521392"/>
    <lineage>
        <taxon>Bacteria</taxon>
        <taxon>Bacillati</taxon>
        <taxon>Actinomycetota</taxon>
        <taxon>Actinomycetes</taxon>
        <taxon>Micrococcales</taxon>
        <taxon>Dermabacteraceae</taxon>
        <taxon>Helcobacillus</taxon>
    </lineage>
</organism>
<dbReference type="Pfam" id="PF01547">
    <property type="entry name" value="SBP_bac_1"/>
    <property type="match status" value="1"/>
</dbReference>
<dbReference type="GO" id="GO:0015768">
    <property type="term" value="P:maltose transport"/>
    <property type="evidence" value="ECO:0007669"/>
    <property type="project" value="TreeGrafter"/>
</dbReference>
<dbReference type="Proteomes" id="UP000568050">
    <property type="component" value="Unassembled WGS sequence"/>
</dbReference>
<gene>
    <name evidence="5" type="ORF">FHX50_000621</name>
</gene>
<sequence length="430" mass="45221">MIARRTVLAGGAASAAALGLAACGSDSSKGSGTDGKGKTLTLWIMEGTNPSTDAYIADLKKKFKEATQADLTVEVQPWDGAHDKFVNVMGGDSAPDVAEVGTTWTPEFADAGGLDPIGDELEEAGLSGKYVKALKESATLEGEVFGAPWYAGVRSILANKDLLSAAGVDKQPGNWQELLDAAQALKKKDPSTIPFPISGGSPFGLLPFIWGAGGEIAKQSGDTWKAAIADSPAVEGVTWYTDIALKHKLSTPAASTWKETDALAAFQKGDVGMFITGSWVPATIKEKSPELYDKLMAFTIPAKDSEVAPSFLGGSHLCRFTGTKEPELAFELIKLMTTGEFAANWAKQTNFFPGEQSALDEVVTSGDDLTAVFAKQMTEGGKSVPVTPLWGQVEGKKTIPNLLNTVLTGGKDAATACQDAAKEMDQIFDD</sequence>
<evidence type="ECO:0000256" key="3">
    <source>
        <dbReference type="ARBA" id="ARBA00022729"/>
    </source>
</evidence>
<keyword evidence="2" id="KW-0813">Transport</keyword>
<reference evidence="5 6" key="1">
    <citation type="submission" date="2020-08" db="EMBL/GenBank/DDBJ databases">
        <title>Sequencing the genomes of 1000 actinobacteria strains.</title>
        <authorList>
            <person name="Klenk H.-P."/>
        </authorList>
    </citation>
    <scope>NUCLEOTIDE SEQUENCE [LARGE SCALE GENOMIC DNA]</scope>
    <source>
        <strain evidence="5 6">DSM 23040</strain>
    </source>
</reference>
<evidence type="ECO:0000256" key="4">
    <source>
        <dbReference type="SAM" id="SignalP"/>
    </source>
</evidence>
<feature type="signal peptide" evidence="4">
    <location>
        <begin position="1"/>
        <end position="21"/>
    </location>
</feature>
<dbReference type="SUPFAM" id="SSF53850">
    <property type="entry name" value="Periplasmic binding protein-like II"/>
    <property type="match status" value="1"/>
</dbReference>
<dbReference type="PANTHER" id="PTHR30061:SF50">
    <property type="entry name" value="MALTOSE_MALTODEXTRIN-BINDING PERIPLASMIC PROTEIN"/>
    <property type="match status" value="1"/>
</dbReference>